<proteinExistence type="predicted"/>
<feature type="signal peptide" evidence="1">
    <location>
        <begin position="1"/>
        <end position="21"/>
    </location>
</feature>
<dbReference type="STRING" id="432608.A6V39_01215"/>
<dbReference type="AlphaFoldDB" id="A0A1A9QDY0"/>
<evidence type="ECO:0000313" key="3">
    <source>
        <dbReference type="Proteomes" id="UP000077623"/>
    </source>
</evidence>
<name>A0A1A9QDY0_9MOLU</name>
<protein>
    <submittedName>
        <fullName evidence="2">Uncharacterized protein</fullName>
    </submittedName>
</protein>
<feature type="chain" id="PRO_5008394687" evidence="1">
    <location>
        <begin position="22"/>
        <end position="304"/>
    </location>
</feature>
<dbReference type="RefSeq" id="WP_187149909.1">
    <property type="nucleotide sequence ID" value="NZ_LWUJ01000010.1"/>
</dbReference>
<reference evidence="3" key="1">
    <citation type="submission" date="2016-04" db="EMBL/GenBank/DDBJ databases">
        <authorList>
            <person name="Quiroz-Castaneda R.E."/>
            <person name="Martinez-Ocampo F."/>
        </authorList>
    </citation>
    <scope>NUCLEOTIDE SEQUENCE [LARGE SCALE GENOMIC DNA]</scope>
    <source>
        <strain evidence="3">INIFAP01</strain>
    </source>
</reference>
<organism evidence="2 3">
    <name type="scientific">Candidatus Mycoplasma haematobovis</name>
    <dbReference type="NCBI Taxonomy" id="432608"/>
    <lineage>
        <taxon>Bacteria</taxon>
        <taxon>Bacillati</taxon>
        <taxon>Mycoplasmatota</taxon>
        <taxon>Mollicutes</taxon>
        <taxon>Mycoplasmataceae</taxon>
        <taxon>Mycoplasma</taxon>
    </lineage>
</organism>
<sequence length="304" mass="34832">MKTSSLASIVSACLSAGGAMAGYVFFLKPANLGKYLEWQGFKLAKTEDEALWKSIYEENRGNFKDIFTVSSDTLENDYWKVIKDYCTKAFKKTDYSSDIEKANKWCIDNVQTVKGQMVRNGNKIDDLMTKLEEYQTATAVQGNDKFWGLIGATNDTLEERAKAYQTWCETSLQTSPKNALVKNVNNFCHKKPYSKFSEKLVHEGYRKISKKEMEEKYNKSYSDLHSNTGSNWLEAIGGGAENWAKNLGIALNSWKVDKSEFLKRYENYCKDLDEKKLSEKGNYPDKYSEYRGICAIEENPKKKD</sequence>
<comment type="caution">
    <text evidence="2">The sequence shown here is derived from an EMBL/GenBank/DDBJ whole genome shotgun (WGS) entry which is preliminary data.</text>
</comment>
<dbReference type="EMBL" id="LWUJ01000010">
    <property type="protein sequence ID" value="OAL10673.1"/>
    <property type="molecule type" value="Genomic_DNA"/>
</dbReference>
<keyword evidence="1" id="KW-0732">Signal</keyword>
<accession>A0A1A9QDY0</accession>
<dbReference type="Proteomes" id="UP000077623">
    <property type="component" value="Unassembled WGS sequence"/>
</dbReference>
<evidence type="ECO:0000313" key="2">
    <source>
        <dbReference type="EMBL" id="OAL10673.1"/>
    </source>
</evidence>
<gene>
    <name evidence="2" type="ORF">A6V39_01215</name>
</gene>
<keyword evidence="3" id="KW-1185">Reference proteome</keyword>
<evidence type="ECO:0000256" key="1">
    <source>
        <dbReference type="SAM" id="SignalP"/>
    </source>
</evidence>